<dbReference type="Proteomes" id="UP000465360">
    <property type="component" value="Unassembled WGS sequence"/>
</dbReference>
<feature type="region of interest" description="Disordered" evidence="1">
    <location>
        <begin position="1"/>
        <end position="54"/>
    </location>
</feature>
<gene>
    <name evidence="2" type="ORF">MBOU_43380</name>
</gene>
<proteinExistence type="predicted"/>
<name>A0A7I9YUN7_MYCBU</name>
<keyword evidence="3" id="KW-1185">Reference proteome</keyword>
<comment type="caution">
    <text evidence="2">The sequence shown here is derived from an EMBL/GenBank/DDBJ whole genome shotgun (WGS) entry which is preliminary data.</text>
</comment>
<feature type="compositionally biased region" description="Low complexity" evidence="1">
    <location>
        <begin position="17"/>
        <end position="40"/>
    </location>
</feature>
<organism evidence="2 3">
    <name type="scientific">Mycobacterium bourgelatii</name>
    <dbReference type="NCBI Taxonomy" id="1273442"/>
    <lineage>
        <taxon>Bacteria</taxon>
        <taxon>Bacillati</taxon>
        <taxon>Actinomycetota</taxon>
        <taxon>Actinomycetes</taxon>
        <taxon>Mycobacteriales</taxon>
        <taxon>Mycobacteriaceae</taxon>
        <taxon>Mycobacterium</taxon>
    </lineage>
</organism>
<sequence length="111" mass="12139">MADQPRRPPSTTSLTNPAITAPTTIAVQQPTSPTRQTRTPINPITNQRPPPPRHTLRIPNLLKVRAGSAATTHDAITTRISDAHGQTKSATLLNQQTDSSYPTRLNTWRTV</sequence>
<dbReference type="AlphaFoldDB" id="A0A7I9YUN7"/>
<dbReference type="EMBL" id="BLKZ01000001">
    <property type="protein sequence ID" value="GFG92296.1"/>
    <property type="molecule type" value="Genomic_DNA"/>
</dbReference>
<feature type="region of interest" description="Disordered" evidence="1">
    <location>
        <begin position="84"/>
        <end position="111"/>
    </location>
</feature>
<evidence type="ECO:0000313" key="2">
    <source>
        <dbReference type="EMBL" id="GFG92296.1"/>
    </source>
</evidence>
<protein>
    <submittedName>
        <fullName evidence="2">Uncharacterized protein</fullName>
    </submittedName>
</protein>
<evidence type="ECO:0000313" key="3">
    <source>
        <dbReference type="Proteomes" id="UP000465360"/>
    </source>
</evidence>
<reference evidence="2 3" key="1">
    <citation type="journal article" date="2019" name="Emerg. Microbes Infect.">
        <title>Comprehensive subspecies identification of 175 nontuberculous mycobacteria species based on 7547 genomic profiles.</title>
        <authorList>
            <person name="Matsumoto Y."/>
            <person name="Kinjo T."/>
            <person name="Motooka D."/>
            <person name="Nabeya D."/>
            <person name="Jung N."/>
            <person name="Uechi K."/>
            <person name="Horii T."/>
            <person name="Iida T."/>
            <person name="Fujita J."/>
            <person name="Nakamura S."/>
        </authorList>
    </citation>
    <scope>NUCLEOTIDE SEQUENCE [LARGE SCALE GENOMIC DNA]</scope>
    <source>
        <strain evidence="2 3">JCM 30725</strain>
    </source>
</reference>
<accession>A0A7I9YUN7</accession>
<evidence type="ECO:0000256" key="1">
    <source>
        <dbReference type="SAM" id="MobiDB-lite"/>
    </source>
</evidence>